<dbReference type="EMBL" id="SLXK01000057">
    <property type="protein sequence ID" value="TCP19944.1"/>
    <property type="molecule type" value="Genomic_DNA"/>
</dbReference>
<proteinExistence type="predicted"/>
<dbReference type="OrthoDB" id="5880263at2"/>
<evidence type="ECO:0000313" key="3">
    <source>
        <dbReference type="Proteomes" id="UP000295416"/>
    </source>
</evidence>
<comment type="caution">
    <text evidence="2">The sequence shown here is derived from an EMBL/GenBank/DDBJ whole genome shotgun (WGS) entry which is preliminary data.</text>
</comment>
<dbReference type="RefSeq" id="WP_132748199.1">
    <property type="nucleotide sequence ID" value="NZ_SLXK01000057.1"/>
</dbReference>
<dbReference type="AlphaFoldDB" id="A0A4R2NFR6"/>
<name>A0A4R2NFR6_9BACL</name>
<dbReference type="Pfam" id="PF14567">
    <property type="entry name" value="SUKH_5"/>
    <property type="match status" value="1"/>
</dbReference>
<organism evidence="2 3">
    <name type="scientific">Scopulibacillus darangshiensis</name>
    <dbReference type="NCBI Taxonomy" id="442528"/>
    <lineage>
        <taxon>Bacteria</taxon>
        <taxon>Bacillati</taxon>
        <taxon>Bacillota</taxon>
        <taxon>Bacilli</taxon>
        <taxon>Bacillales</taxon>
        <taxon>Sporolactobacillaceae</taxon>
        <taxon>Scopulibacillus</taxon>
    </lineage>
</organism>
<dbReference type="InterPro" id="IPR037883">
    <property type="entry name" value="Knr4/Smi1-like_sf"/>
</dbReference>
<evidence type="ECO:0000313" key="2">
    <source>
        <dbReference type="EMBL" id="TCP19944.1"/>
    </source>
</evidence>
<dbReference type="SMART" id="SM00860">
    <property type="entry name" value="SMI1_KNR4"/>
    <property type="match status" value="1"/>
</dbReference>
<sequence length="149" mass="17022">MSRQALEKFINEHSESDDFTGGVDQDKIEFIQNKLGAKLPKSYKWFLANYGSGGIFGVDILGFAKSNIASVVIETERYRKLGLESHLVVVENCDEYMYCLNTSEMAGEECPVTVWDRHAGLDDFNEADNFYDFLFERLTEAKDNCDEDF</sequence>
<gene>
    <name evidence="2" type="ORF">EV207_15718</name>
</gene>
<dbReference type="SUPFAM" id="SSF160631">
    <property type="entry name" value="SMI1/KNR4-like"/>
    <property type="match status" value="1"/>
</dbReference>
<dbReference type="Proteomes" id="UP000295416">
    <property type="component" value="Unassembled WGS sequence"/>
</dbReference>
<dbReference type="Gene3D" id="3.40.1580.10">
    <property type="entry name" value="SMI1/KNR4-like"/>
    <property type="match status" value="1"/>
</dbReference>
<dbReference type="InterPro" id="IPR018958">
    <property type="entry name" value="Knr4/Smi1-like_dom"/>
</dbReference>
<protein>
    <submittedName>
        <fullName evidence="2">SUKH superfamily protein</fullName>
    </submittedName>
</protein>
<reference evidence="2 3" key="1">
    <citation type="submission" date="2019-03" db="EMBL/GenBank/DDBJ databases">
        <title>Genomic Encyclopedia of Type Strains, Phase IV (KMG-IV): sequencing the most valuable type-strain genomes for metagenomic binning, comparative biology and taxonomic classification.</title>
        <authorList>
            <person name="Goeker M."/>
        </authorList>
    </citation>
    <scope>NUCLEOTIDE SEQUENCE [LARGE SCALE GENOMIC DNA]</scope>
    <source>
        <strain evidence="2 3">DSM 19377</strain>
    </source>
</reference>
<keyword evidence="3" id="KW-1185">Reference proteome</keyword>
<evidence type="ECO:0000259" key="1">
    <source>
        <dbReference type="SMART" id="SM00860"/>
    </source>
</evidence>
<accession>A0A4R2NFR6</accession>
<feature type="domain" description="Knr4/Smi1-like" evidence="1">
    <location>
        <begin position="22"/>
        <end position="136"/>
    </location>
</feature>